<dbReference type="Pfam" id="PF00296">
    <property type="entry name" value="Bac_luciferase"/>
    <property type="match status" value="1"/>
</dbReference>
<keyword evidence="3" id="KW-0560">Oxidoreductase</keyword>
<keyword evidence="2" id="KW-0288">FMN</keyword>
<name>A0ABZ1U902_9ACTN</name>
<proteinExistence type="predicted"/>
<feature type="domain" description="Luciferase-like" evidence="5">
    <location>
        <begin position="6"/>
        <end position="320"/>
    </location>
</feature>
<dbReference type="InterPro" id="IPR036661">
    <property type="entry name" value="Luciferase-like_sf"/>
</dbReference>
<keyword evidence="4" id="KW-0503">Monooxygenase</keyword>
<evidence type="ECO:0000256" key="2">
    <source>
        <dbReference type="ARBA" id="ARBA00022643"/>
    </source>
</evidence>
<dbReference type="PANTHER" id="PTHR42847:SF4">
    <property type="entry name" value="ALKANESULFONATE MONOOXYGENASE-RELATED"/>
    <property type="match status" value="1"/>
</dbReference>
<dbReference type="PANTHER" id="PTHR42847">
    <property type="entry name" value="ALKANESULFONATE MONOOXYGENASE"/>
    <property type="match status" value="1"/>
</dbReference>
<dbReference type="Proteomes" id="UP001432222">
    <property type="component" value="Chromosome"/>
</dbReference>
<keyword evidence="1" id="KW-0285">Flavoprotein</keyword>
<evidence type="ECO:0000259" key="5">
    <source>
        <dbReference type="Pfam" id="PF00296"/>
    </source>
</evidence>
<dbReference type="RefSeq" id="WP_328958214.1">
    <property type="nucleotide sequence ID" value="NZ_CP108110.1"/>
</dbReference>
<sequence>MHVYSVTPESASQQREFEQDYLSRLREAGAACERAGWSGILVPHNLHEVDPWLIAGQLGAATDTLVPLIAVQPSSLPPHTAAAMAAAYATLYGRPLHFNLVAGARDDELRRTGDQLGHDERYERMREYGLVLRALLRGEEVDTEGRFYSYRKFRLEPRPEVLSQCKLFVAGSSPASIGVARDIADVVVTHPARYPEWEETFLKPLLAGGYTGELGIRIGIVAGSAREDAWATARERFPETWQGRQETLLKTVSQNSWSRQLAVDAVAEAAEEKEPAADAEPDVYWLGAFRSGQASAPFLVGSHEDVGSRLAEYLRAGVRHVLLNGSYEDDHEDINRALLAARRSAGS</sequence>
<dbReference type="EMBL" id="CP108110">
    <property type="protein sequence ID" value="WUQ87657.1"/>
    <property type="molecule type" value="Genomic_DNA"/>
</dbReference>
<dbReference type="InterPro" id="IPR011251">
    <property type="entry name" value="Luciferase-like_dom"/>
</dbReference>
<accession>A0ABZ1U902</accession>
<protein>
    <submittedName>
        <fullName evidence="6">LLM class flavin-dependent oxidoreductase</fullName>
    </submittedName>
</protein>
<evidence type="ECO:0000256" key="4">
    <source>
        <dbReference type="ARBA" id="ARBA00023033"/>
    </source>
</evidence>
<evidence type="ECO:0000256" key="3">
    <source>
        <dbReference type="ARBA" id="ARBA00023002"/>
    </source>
</evidence>
<dbReference type="Gene3D" id="3.20.20.30">
    <property type="entry name" value="Luciferase-like domain"/>
    <property type="match status" value="1"/>
</dbReference>
<dbReference type="SUPFAM" id="SSF51679">
    <property type="entry name" value="Bacterial luciferase-like"/>
    <property type="match status" value="1"/>
</dbReference>
<organism evidence="6 7">
    <name type="scientific">Kitasatospora purpeofusca</name>
    <dbReference type="NCBI Taxonomy" id="67352"/>
    <lineage>
        <taxon>Bacteria</taxon>
        <taxon>Bacillati</taxon>
        <taxon>Actinomycetota</taxon>
        <taxon>Actinomycetes</taxon>
        <taxon>Kitasatosporales</taxon>
        <taxon>Streptomycetaceae</taxon>
        <taxon>Kitasatospora</taxon>
    </lineage>
</organism>
<reference evidence="6" key="1">
    <citation type="submission" date="2022-10" db="EMBL/GenBank/DDBJ databases">
        <title>The complete genomes of actinobacterial strains from the NBC collection.</title>
        <authorList>
            <person name="Joergensen T.S."/>
            <person name="Alvarez Arevalo M."/>
            <person name="Sterndorff E.B."/>
            <person name="Faurdal D."/>
            <person name="Vuksanovic O."/>
            <person name="Mourched A.-S."/>
            <person name="Charusanti P."/>
            <person name="Shaw S."/>
            <person name="Blin K."/>
            <person name="Weber T."/>
        </authorList>
    </citation>
    <scope>NUCLEOTIDE SEQUENCE</scope>
    <source>
        <strain evidence="6">NBC_00222</strain>
    </source>
</reference>
<evidence type="ECO:0000256" key="1">
    <source>
        <dbReference type="ARBA" id="ARBA00022630"/>
    </source>
</evidence>
<evidence type="ECO:0000313" key="7">
    <source>
        <dbReference type="Proteomes" id="UP001432222"/>
    </source>
</evidence>
<evidence type="ECO:0000313" key="6">
    <source>
        <dbReference type="EMBL" id="WUQ87657.1"/>
    </source>
</evidence>
<keyword evidence="7" id="KW-1185">Reference proteome</keyword>
<dbReference type="InterPro" id="IPR050172">
    <property type="entry name" value="SsuD_RutA_monooxygenase"/>
</dbReference>
<gene>
    <name evidence="6" type="ORF">OHA16_34585</name>
</gene>